<dbReference type="AlphaFoldDB" id="A0AAV6KWA5"/>
<name>A0AAV6KWA5_9ERIC</name>
<sequence>MRSMIKPPMIQHETQVNWIGLGETSRNDLAAARKAKVGRRQPWRQTVDGGVALCHCADVREREKGSNGGWKWGWKMTKMDMGMDTPNDYSYTCHIITHYQNQLQLPENGRPEVP</sequence>
<evidence type="ECO:0000313" key="2">
    <source>
        <dbReference type="Proteomes" id="UP000823749"/>
    </source>
</evidence>
<evidence type="ECO:0000313" key="1">
    <source>
        <dbReference type="EMBL" id="KAG5556963.1"/>
    </source>
</evidence>
<accession>A0AAV6KWA5</accession>
<reference evidence="1" key="1">
    <citation type="submission" date="2020-08" db="EMBL/GenBank/DDBJ databases">
        <title>Plant Genome Project.</title>
        <authorList>
            <person name="Zhang R.-G."/>
        </authorList>
    </citation>
    <scope>NUCLEOTIDE SEQUENCE</scope>
    <source>
        <strain evidence="1">WSP0</strain>
        <tissue evidence="1">Leaf</tissue>
    </source>
</reference>
<dbReference type="EMBL" id="JACTNZ010000003">
    <property type="protein sequence ID" value="KAG5556963.1"/>
    <property type="molecule type" value="Genomic_DNA"/>
</dbReference>
<organism evidence="1 2">
    <name type="scientific">Rhododendron griersonianum</name>
    <dbReference type="NCBI Taxonomy" id="479676"/>
    <lineage>
        <taxon>Eukaryota</taxon>
        <taxon>Viridiplantae</taxon>
        <taxon>Streptophyta</taxon>
        <taxon>Embryophyta</taxon>
        <taxon>Tracheophyta</taxon>
        <taxon>Spermatophyta</taxon>
        <taxon>Magnoliopsida</taxon>
        <taxon>eudicotyledons</taxon>
        <taxon>Gunneridae</taxon>
        <taxon>Pentapetalae</taxon>
        <taxon>asterids</taxon>
        <taxon>Ericales</taxon>
        <taxon>Ericaceae</taxon>
        <taxon>Ericoideae</taxon>
        <taxon>Rhodoreae</taxon>
        <taxon>Rhododendron</taxon>
    </lineage>
</organism>
<keyword evidence="2" id="KW-1185">Reference proteome</keyword>
<dbReference type="Proteomes" id="UP000823749">
    <property type="component" value="Chromosome 3"/>
</dbReference>
<gene>
    <name evidence="1" type="ORF">RHGRI_007267</name>
</gene>
<proteinExistence type="predicted"/>
<comment type="caution">
    <text evidence="1">The sequence shown here is derived from an EMBL/GenBank/DDBJ whole genome shotgun (WGS) entry which is preliminary data.</text>
</comment>
<protein>
    <submittedName>
        <fullName evidence="1">Uncharacterized protein</fullName>
    </submittedName>
</protein>